<feature type="transmembrane region" description="Helical" evidence="1">
    <location>
        <begin position="165"/>
        <end position="186"/>
    </location>
</feature>
<feature type="transmembrane region" description="Helical" evidence="1">
    <location>
        <begin position="77"/>
        <end position="100"/>
    </location>
</feature>
<keyword evidence="1" id="KW-0812">Transmembrane</keyword>
<feature type="transmembrane region" description="Helical" evidence="1">
    <location>
        <begin position="120"/>
        <end position="144"/>
    </location>
</feature>
<evidence type="ECO:0000313" key="3">
    <source>
        <dbReference type="Proteomes" id="UP000606786"/>
    </source>
</evidence>
<proteinExistence type="predicted"/>
<keyword evidence="3" id="KW-1185">Reference proteome</keyword>
<evidence type="ECO:0000256" key="1">
    <source>
        <dbReference type="SAM" id="Phobius"/>
    </source>
</evidence>
<evidence type="ECO:0000313" key="2">
    <source>
        <dbReference type="EMBL" id="CAD7011890.1"/>
    </source>
</evidence>
<protein>
    <submittedName>
        <fullName evidence="2">(Mediterranean fruit fly) hypothetical protein</fullName>
    </submittedName>
</protein>
<keyword evidence="1" id="KW-0472">Membrane</keyword>
<accession>A0A811V981</accession>
<gene>
    <name evidence="2" type="ORF">CCAP1982_LOCUS20002</name>
</gene>
<dbReference type="Proteomes" id="UP000606786">
    <property type="component" value="Unassembled WGS sequence"/>
</dbReference>
<organism evidence="2 3">
    <name type="scientific">Ceratitis capitata</name>
    <name type="common">Mediterranean fruit fly</name>
    <name type="synonym">Tephritis capitata</name>
    <dbReference type="NCBI Taxonomy" id="7213"/>
    <lineage>
        <taxon>Eukaryota</taxon>
        <taxon>Metazoa</taxon>
        <taxon>Ecdysozoa</taxon>
        <taxon>Arthropoda</taxon>
        <taxon>Hexapoda</taxon>
        <taxon>Insecta</taxon>
        <taxon>Pterygota</taxon>
        <taxon>Neoptera</taxon>
        <taxon>Endopterygota</taxon>
        <taxon>Diptera</taxon>
        <taxon>Brachycera</taxon>
        <taxon>Muscomorpha</taxon>
        <taxon>Tephritoidea</taxon>
        <taxon>Tephritidae</taxon>
        <taxon>Ceratitis</taxon>
        <taxon>Ceratitis</taxon>
    </lineage>
</organism>
<keyword evidence="1" id="KW-1133">Transmembrane helix</keyword>
<comment type="caution">
    <text evidence="2">The sequence shown here is derived from an EMBL/GenBank/DDBJ whole genome shotgun (WGS) entry which is preliminary data.</text>
</comment>
<feature type="transmembrane region" description="Helical" evidence="1">
    <location>
        <begin position="237"/>
        <end position="259"/>
    </location>
</feature>
<sequence length="281" mass="32653">MQKYPKIHRTQAHTHTHIYTHAFKLLQLIFTHIKSNLNRHSGAKKVVICKRLRQIPSATATNEATKSSEICIAAKRVLAAFALLRTFLVLFFIFFLVALLNVSINKMGRTFASTLRMFGLFIATTNFFFFFCNLFYFFLHVFMCSNSKIIRSSASASSKQTTSTAYMHIHMYVYMYMYVSLGIAYARTPSNESSRTPHREAVDPDLGKSVQNAKMSRCCIASTIMRMHIHTHIHTYIHAYMHAYVFTAFICSFAFIFGYKFSHLHHREIHLCRANWDDRRQ</sequence>
<name>A0A811V981_CERCA</name>
<reference evidence="2" key="1">
    <citation type="submission" date="2020-11" db="EMBL/GenBank/DDBJ databases">
        <authorList>
            <person name="Whitehead M."/>
        </authorList>
    </citation>
    <scope>NUCLEOTIDE SEQUENCE</scope>
    <source>
        <strain evidence="2">EGII</strain>
    </source>
</reference>
<dbReference type="AlphaFoldDB" id="A0A811V981"/>
<dbReference type="EMBL" id="CAJHJT010000056">
    <property type="protein sequence ID" value="CAD7011890.1"/>
    <property type="molecule type" value="Genomic_DNA"/>
</dbReference>